<comment type="caution">
    <text evidence="5">The sequence shown here is derived from an EMBL/GenBank/DDBJ whole genome shotgun (WGS) entry which is preliminary data.</text>
</comment>
<dbReference type="InterPro" id="IPR037000">
    <property type="entry name" value="Ski_DNA-bd_sf"/>
</dbReference>
<dbReference type="GO" id="GO:0046332">
    <property type="term" value="F:SMAD binding"/>
    <property type="evidence" value="ECO:0007669"/>
    <property type="project" value="InterPro"/>
</dbReference>
<feature type="compositionally biased region" description="Polar residues" evidence="3">
    <location>
        <begin position="333"/>
        <end position="345"/>
    </location>
</feature>
<comment type="similarity">
    <text evidence="1">Belongs to the SKI family.</text>
</comment>
<evidence type="ECO:0000313" key="6">
    <source>
        <dbReference type="Proteomes" id="UP000749559"/>
    </source>
</evidence>
<keyword evidence="2" id="KW-0175">Coiled coil</keyword>
<feature type="compositionally biased region" description="Polar residues" evidence="3">
    <location>
        <begin position="272"/>
        <end position="291"/>
    </location>
</feature>
<evidence type="ECO:0000259" key="4">
    <source>
        <dbReference type="SMART" id="SM01046"/>
    </source>
</evidence>
<dbReference type="Pfam" id="PF08782">
    <property type="entry name" value="c-SKI_SMAD_bind"/>
    <property type="match status" value="1"/>
</dbReference>
<dbReference type="Proteomes" id="UP000749559">
    <property type="component" value="Unassembled WGS sequence"/>
</dbReference>
<evidence type="ECO:0000256" key="1">
    <source>
        <dbReference type="ARBA" id="ARBA00009513"/>
    </source>
</evidence>
<dbReference type="OrthoDB" id="3938623at2759"/>
<dbReference type="GO" id="GO:0005634">
    <property type="term" value="C:nucleus"/>
    <property type="evidence" value="ECO:0007669"/>
    <property type="project" value="TreeGrafter"/>
</dbReference>
<protein>
    <recommendedName>
        <fullName evidence="4">c-SKI SMAD4-binding domain-containing protein</fullName>
    </recommendedName>
</protein>
<accession>A0A8S4PQQ5</accession>
<dbReference type="SMART" id="SM01046">
    <property type="entry name" value="c-SKI_SMAD_bind"/>
    <property type="match status" value="1"/>
</dbReference>
<evidence type="ECO:0000256" key="2">
    <source>
        <dbReference type="SAM" id="Coils"/>
    </source>
</evidence>
<dbReference type="GO" id="GO:0000981">
    <property type="term" value="F:DNA-binding transcription factor activity, RNA polymerase II-specific"/>
    <property type="evidence" value="ECO:0007669"/>
    <property type="project" value="TreeGrafter"/>
</dbReference>
<sequence length="545" mass="61266">MPISSRRCGMITKREAERLVKSFLEDNAPPKLPDNFAFDVFHLCGWGSKGSFIPSRYNSSRAKCIKCTYCNMFFSPNKFIFHFHRTNDSNSYCHPDAANFNSWRRHLKLDNDPSDEMEHAWEDVKAMFNGGSRKRLISSNANSKTNNINVRPGNPQESQKRQRLDIDTTTGLAAAATMSYPYPMVPVTSNPMQPFAGLVPRAAHPAFPFSTDGHNLSPDSAAKFSLSDMWKGKGMPHPYYHPFGMLWANNMGLAQGAPKPFDLSMAADNKTKFSQKNSSQSAIPKNFSISELSKEDERSKQKTEKLSAFRPVNKDCDSRFNLDMGLKNYLDSSAINRSPTTSDQSSDAEEPINTVEDAGIINVTDVDQNEENRKKDDGNDFPSSTDAQQSHVGHVSTTAEPENTGQFASRDSTNRTESNEGRVNNNNCTVTNVCPAAPEDGLLISMTNDELQDELKQVMDARERAEMEYQEIQASLRESLKRDEVIEAHDSDQSKELERQMQARRNVQSKLKEAHQALSHFSSKMTSLKDFVDARRKMESTSNLY</sequence>
<dbReference type="AlphaFoldDB" id="A0A8S4PQQ5"/>
<feature type="region of interest" description="Disordered" evidence="3">
    <location>
        <begin position="138"/>
        <end position="163"/>
    </location>
</feature>
<proteinExistence type="inferred from homology"/>
<feature type="region of interest" description="Disordered" evidence="3">
    <location>
        <begin position="272"/>
        <end position="306"/>
    </location>
</feature>
<feature type="region of interest" description="Disordered" evidence="3">
    <location>
        <begin position="333"/>
        <end position="427"/>
    </location>
</feature>
<dbReference type="GO" id="GO:0000978">
    <property type="term" value="F:RNA polymerase II cis-regulatory region sequence-specific DNA binding"/>
    <property type="evidence" value="ECO:0007669"/>
    <property type="project" value="TreeGrafter"/>
</dbReference>
<feature type="compositionally biased region" description="Basic and acidic residues" evidence="3">
    <location>
        <begin position="292"/>
        <end position="306"/>
    </location>
</feature>
<keyword evidence="6" id="KW-1185">Reference proteome</keyword>
<dbReference type="PANTHER" id="PTHR10005">
    <property type="entry name" value="SKI ONCOGENE-RELATED"/>
    <property type="match status" value="1"/>
</dbReference>
<dbReference type="GO" id="GO:0030514">
    <property type="term" value="P:negative regulation of BMP signaling pathway"/>
    <property type="evidence" value="ECO:0007669"/>
    <property type="project" value="TreeGrafter"/>
</dbReference>
<dbReference type="GO" id="GO:0005667">
    <property type="term" value="C:transcription regulator complex"/>
    <property type="evidence" value="ECO:0007669"/>
    <property type="project" value="TreeGrafter"/>
</dbReference>
<gene>
    <name evidence="5" type="ORF">OFUS_LOCUS20649</name>
</gene>
<feature type="compositionally biased region" description="Polar residues" evidence="3">
    <location>
        <begin position="138"/>
        <end position="149"/>
    </location>
</feature>
<evidence type="ECO:0000256" key="3">
    <source>
        <dbReference type="SAM" id="MobiDB-lite"/>
    </source>
</evidence>
<feature type="domain" description="c-SKI SMAD4-binding" evidence="4">
    <location>
        <begin position="37"/>
        <end position="129"/>
    </location>
</feature>
<dbReference type="Gene3D" id="3.10.260.20">
    <property type="entry name" value="Ski"/>
    <property type="match status" value="1"/>
</dbReference>
<dbReference type="GO" id="GO:0000122">
    <property type="term" value="P:negative regulation of transcription by RNA polymerase II"/>
    <property type="evidence" value="ECO:0007669"/>
    <property type="project" value="TreeGrafter"/>
</dbReference>
<dbReference type="PANTHER" id="PTHR10005:SF26">
    <property type="entry name" value="CORL"/>
    <property type="match status" value="1"/>
</dbReference>
<dbReference type="Gene3D" id="3.10.390.10">
    <property type="entry name" value="SAND domain-like"/>
    <property type="match status" value="1"/>
</dbReference>
<name>A0A8S4PQQ5_OWEFU</name>
<dbReference type="InterPro" id="IPR014890">
    <property type="entry name" value="c-SKI_SMAD4-bd_dom"/>
</dbReference>
<feature type="compositionally biased region" description="Polar residues" evidence="3">
    <location>
        <begin position="381"/>
        <end position="411"/>
    </location>
</feature>
<evidence type="ECO:0000313" key="5">
    <source>
        <dbReference type="EMBL" id="CAH1796215.1"/>
    </source>
</evidence>
<dbReference type="InterPro" id="IPR023216">
    <property type="entry name" value="Tscrpt_reg_SKI_SnoN"/>
</dbReference>
<organism evidence="5 6">
    <name type="scientific">Owenia fusiformis</name>
    <name type="common">Polychaete worm</name>
    <dbReference type="NCBI Taxonomy" id="6347"/>
    <lineage>
        <taxon>Eukaryota</taxon>
        <taxon>Metazoa</taxon>
        <taxon>Spiralia</taxon>
        <taxon>Lophotrochozoa</taxon>
        <taxon>Annelida</taxon>
        <taxon>Polychaeta</taxon>
        <taxon>Sedentaria</taxon>
        <taxon>Canalipalpata</taxon>
        <taxon>Sabellida</taxon>
        <taxon>Oweniida</taxon>
        <taxon>Oweniidae</taxon>
        <taxon>Owenia</taxon>
    </lineage>
</organism>
<dbReference type="GO" id="GO:0005737">
    <property type="term" value="C:cytoplasm"/>
    <property type="evidence" value="ECO:0007669"/>
    <property type="project" value="TreeGrafter"/>
</dbReference>
<feature type="coiled-coil region" evidence="2">
    <location>
        <begin position="444"/>
        <end position="517"/>
    </location>
</feature>
<dbReference type="SUPFAM" id="SSF63763">
    <property type="entry name" value="SAND domain-like"/>
    <property type="match status" value="1"/>
</dbReference>
<dbReference type="EMBL" id="CAIIXF020000010">
    <property type="protein sequence ID" value="CAH1796215.1"/>
    <property type="molecule type" value="Genomic_DNA"/>
</dbReference>
<reference evidence="5" key="1">
    <citation type="submission" date="2022-03" db="EMBL/GenBank/DDBJ databases">
        <authorList>
            <person name="Martin C."/>
        </authorList>
    </citation>
    <scope>NUCLEOTIDE SEQUENCE</scope>
</reference>
<dbReference type="InterPro" id="IPR010919">
    <property type="entry name" value="SAND-like_dom_sf"/>
</dbReference>